<organism evidence="2 3">
    <name type="scientific">Rhizopus delemar</name>
    <dbReference type="NCBI Taxonomy" id="936053"/>
    <lineage>
        <taxon>Eukaryota</taxon>
        <taxon>Fungi</taxon>
        <taxon>Fungi incertae sedis</taxon>
        <taxon>Mucoromycota</taxon>
        <taxon>Mucoromycotina</taxon>
        <taxon>Mucoromycetes</taxon>
        <taxon>Mucorales</taxon>
        <taxon>Mucorineae</taxon>
        <taxon>Rhizopodaceae</taxon>
        <taxon>Rhizopus</taxon>
    </lineage>
</organism>
<comment type="caution">
    <text evidence="2">The sequence shown here is derived from an EMBL/GenBank/DDBJ whole genome shotgun (WGS) entry which is preliminary data.</text>
</comment>
<dbReference type="Proteomes" id="UP000740926">
    <property type="component" value="Unassembled WGS sequence"/>
</dbReference>
<feature type="region of interest" description="Disordered" evidence="1">
    <location>
        <begin position="180"/>
        <end position="216"/>
    </location>
</feature>
<proteinExistence type="predicted"/>
<keyword evidence="3" id="KW-1185">Reference proteome</keyword>
<feature type="region of interest" description="Disordered" evidence="1">
    <location>
        <begin position="1"/>
        <end position="22"/>
    </location>
</feature>
<evidence type="ECO:0000256" key="1">
    <source>
        <dbReference type="SAM" id="MobiDB-lite"/>
    </source>
</evidence>
<feature type="compositionally biased region" description="Low complexity" evidence="1">
    <location>
        <begin position="180"/>
        <end position="199"/>
    </location>
</feature>
<evidence type="ECO:0000313" key="3">
    <source>
        <dbReference type="Proteomes" id="UP000740926"/>
    </source>
</evidence>
<gene>
    <name evidence="2" type="ORF">G6F50_014407</name>
</gene>
<evidence type="ECO:0000313" key="2">
    <source>
        <dbReference type="EMBL" id="KAG1540135.1"/>
    </source>
</evidence>
<accession>A0A9P6Y5P6</accession>
<name>A0A9P6Y5P6_9FUNG</name>
<reference evidence="2 3" key="1">
    <citation type="journal article" date="2020" name="Microb. Genom.">
        <title>Genetic diversity of clinical and environmental Mucorales isolates obtained from an investigation of mucormycosis cases among solid organ transplant recipients.</title>
        <authorList>
            <person name="Nguyen M.H."/>
            <person name="Kaul D."/>
            <person name="Muto C."/>
            <person name="Cheng S.J."/>
            <person name="Richter R.A."/>
            <person name="Bruno V.M."/>
            <person name="Liu G."/>
            <person name="Beyhan S."/>
            <person name="Sundermann A.J."/>
            <person name="Mounaud S."/>
            <person name="Pasculle A.W."/>
            <person name="Nierman W.C."/>
            <person name="Driscoll E."/>
            <person name="Cumbie R."/>
            <person name="Clancy C.J."/>
            <person name="Dupont C.L."/>
        </authorList>
    </citation>
    <scope>NUCLEOTIDE SEQUENCE [LARGE SCALE GENOMIC DNA]</scope>
    <source>
        <strain evidence="2 3">GL24</strain>
    </source>
</reference>
<sequence length="216" mass="22378">MGVGNSARRGDSHITSAWPLGTKESSWPPKTLMAARASAVSTSQASSPWYCPLLAGQRETGGHRRSSRRVLQCAQDTLSGAAIGIGPAQALRLGLDRTTRGDTDHAVGSADVVATGQQQGLQLAALIAADAGIIGRPRRGQAFAAPQLVGQRSDRQRIAFGSVVAVDRVVVAEHQQRRALAAGRQQQGGACIGGQCRRPGPARPCPTAPPGAARRG</sequence>
<protein>
    <submittedName>
        <fullName evidence="2">Uncharacterized protein</fullName>
    </submittedName>
</protein>
<dbReference type="EMBL" id="JAANIU010006822">
    <property type="protein sequence ID" value="KAG1540135.1"/>
    <property type="molecule type" value="Genomic_DNA"/>
</dbReference>
<dbReference type="AlphaFoldDB" id="A0A9P6Y5P6"/>